<keyword evidence="2" id="KW-1185">Reference proteome</keyword>
<reference evidence="1" key="1">
    <citation type="journal article" date="2019" name="bioRxiv">
        <title>The Genome of the Zebra Mussel, Dreissena polymorpha: A Resource for Invasive Species Research.</title>
        <authorList>
            <person name="McCartney M.A."/>
            <person name="Auch B."/>
            <person name="Kono T."/>
            <person name="Mallez S."/>
            <person name="Zhang Y."/>
            <person name="Obille A."/>
            <person name="Becker A."/>
            <person name="Abrahante J.E."/>
            <person name="Garbe J."/>
            <person name="Badalamenti J.P."/>
            <person name="Herman A."/>
            <person name="Mangelson H."/>
            <person name="Liachko I."/>
            <person name="Sullivan S."/>
            <person name="Sone E.D."/>
            <person name="Koren S."/>
            <person name="Silverstein K.A.T."/>
            <person name="Beckman K.B."/>
            <person name="Gohl D.M."/>
        </authorList>
    </citation>
    <scope>NUCLEOTIDE SEQUENCE</scope>
    <source>
        <strain evidence="1">Duluth1</strain>
        <tissue evidence="1">Whole animal</tissue>
    </source>
</reference>
<dbReference type="Proteomes" id="UP000828390">
    <property type="component" value="Unassembled WGS sequence"/>
</dbReference>
<accession>A0A9D4EV70</accession>
<sequence>MTKLAHFRAYNRLLDCVAFLFSQEDLICHWNTMRTTLETLAVGAIYLARETVKPCVIGELLYLK</sequence>
<dbReference type="EMBL" id="JAIWYP010000008">
    <property type="protein sequence ID" value="KAH3787494.1"/>
    <property type="molecule type" value="Genomic_DNA"/>
</dbReference>
<evidence type="ECO:0000313" key="1">
    <source>
        <dbReference type="EMBL" id="KAH3787494.1"/>
    </source>
</evidence>
<gene>
    <name evidence="1" type="ORF">DPMN_165618</name>
</gene>
<organism evidence="1 2">
    <name type="scientific">Dreissena polymorpha</name>
    <name type="common">Zebra mussel</name>
    <name type="synonym">Mytilus polymorpha</name>
    <dbReference type="NCBI Taxonomy" id="45954"/>
    <lineage>
        <taxon>Eukaryota</taxon>
        <taxon>Metazoa</taxon>
        <taxon>Spiralia</taxon>
        <taxon>Lophotrochozoa</taxon>
        <taxon>Mollusca</taxon>
        <taxon>Bivalvia</taxon>
        <taxon>Autobranchia</taxon>
        <taxon>Heteroconchia</taxon>
        <taxon>Euheterodonta</taxon>
        <taxon>Imparidentia</taxon>
        <taxon>Neoheterodontei</taxon>
        <taxon>Myida</taxon>
        <taxon>Dreissenoidea</taxon>
        <taxon>Dreissenidae</taxon>
        <taxon>Dreissena</taxon>
    </lineage>
</organism>
<reference evidence="1" key="2">
    <citation type="submission" date="2020-11" db="EMBL/GenBank/DDBJ databases">
        <authorList>
            <person name="McCartney M.A."/>
            <person name="Auch B."/>
            <person name="Kono T."/>
            <person name="Mallez S."/>
            <person name="Becker A."/>
            <person name="Gohl D.M."/>
            <person name="Silverstein K.A.T."/>
            <person name="Koren S."/>
            <person name="Bechman K.B."/>
            <person name="Herman A."/>
            <person name="Abrahante J.E."/>
            <person name="Garbe J."/>
        </authorList>
    </citation>
    <scope>NUCLEOTIDE SEQUENCE</scope>
    <source>
        <strain evidence="1">Duluth1</strain>
        <tissue evidence="1">Whole animal</tissue>
    </source>
</reference>
<name>A0A9D4EV70_DREPO</name>
<evidence type="ECO:0000313" key="2">
    <source>
        <dbReference type="Proteomes" id="UP000828390"/>
    </source>
</evidence>
<comment type="caution">
    <text evidence="1">The sequence shown here is derived from an EMBL/GenBank/DDBJ whole genome shotgun (WGS) entry which is preliminary data.</text>
</comment>
<protein>
    <submittedName>
        <fullName evidence="1">Uncharacterized protein</fullName>
    </submittedName>
</protein>
<proteinExistence type="predicted"/>
<dbReference type="AlphaFoldDB" id="A0A9D4EV70"/>